<name>A0AA40EDM8_9PEZI</name>
<feature type="compositionally biased region" description="Basic and acidic residues" evidence="9">
    <location>
        <begin position="47"/>
        <end position="82"/>
    </location>
</feature>
<dbReference type="GO" id="GO:0043161">
    <property type="term" value="P:proteasome-mediated ubiquitin-dependent protein catabolic process"/>
    <property type="evidence" value="ECO:0007669"/>
    <property type="project" value="TreeGrafter"/>
</dbReference>
<evidence type="ECO:0000256" key="9">
    <source>
        <dbReference type="SAM" id="MobiDB-lite"/>
    </source>
</evidence>
<feature type="compositionally biased region" description="Basic residues" evidence="9">
    <location>
        <begin position="102"/>
        <end position="111"/>
    </location>
</feature>
<dbReference type="SMART" id="SM00647">
    <property type="entry name" value="IBR"/>
    <property type="match status" value="2"/>
</dbReference>
<evidence type="ECO:0000256" key="2">
    <source>
        <dbReference type="ARBA" id="ARBA00022679"/>
    </source>
</evidence>
<keyword evidence="7" id="KW-0862">Zinc</keyword>
<dbReference type="Gene3D" id="3.30.40.10">
    <property type="entry name" value="Zinc/RING finger domain, C3HC4 (zinc finger)"/>
    <property type="match status" value="1"/>
</dbReference>
<evidence type="ECO:0000313" key="13">
    <source>
        <dbReference type="Proteomes" id="UP001172102"/>
    </source>
</evidence>
<feature type="domain" description="RING-type" evidence="10">
    <location>
        <begin position="394"/>
        <end position="447"/>
    </location>
</feature>
<dbReference type="SUPFAM" id="SSF57850">
    <property type="entry name" value="RING/U-box"/>
    <property type="match status" value="3"/>
</dbReference>
<proteinExistence type="predicted"/>
<dbReference type="GO" id="GO:0008270">
    <property type="term" value="F:zinc ion binding"/>
    <property type="evidence" value="ECO:0007669"/>
    <property type="project" value="UniProtKB-KW"/>
</dbReference>
<evidence type="ECO:0000256" key="5">
    <source>
        <dbReference type="ARBA" id="ARBA00022771"/>
    </source>
</evidence>
<dbReference type="InterPro" id="IPR044066">
    <property type="entry name" value="TRIAD_supradom"/>
</dbReference>
<evidence type="ECO:0000256" key="8">
    <source>
        <dbReference type="PROSITE-ProRule" id="PRU00175"/>
    </source>
</evidence>
<dbReference type="InterPro" id="IPR013083">
    <property type="entry name" value="Znf_RING/FYVE/PHD"/>
</dbReference>
<dbReference type="InterPro" id="IPR002867">
    <property type="entry name" value="IBR_dom"/>
</dbReference>
<feature type="region of interest" description="Disordered" evidence="9">
    <location>
        <begin position="1"/>
        <end position="111"/>
    </location>
</feature>
<evidence type="ECO:0000259" key="10">
    <source>
        <dbReference type="PROSITE" id="PS50089"/>
    </source>
</evidence>
<organism evidence="12 13">
    <name type="scientific">Lasiosphaeris hirsuta</name>
    <dbReference type="NCBI Taxonomy" id="260670"/>
    <lineage>
        <taxon>Eukaryota</taxon>
        <taxon>Fungi</taxon>
        <taxon>Dikarya</taxon>
        <taxon>Ascomycota</taxon>
        <taxon>Pezizomycotina</taxon>
        <taxon>Sordariomycetes</taxon>
        <taxon>Sordariomycetidae</taxon>
        <taxon>Sordariales</taxon>
        <taxon>Lasiosphaeriaceae</taxon>
        <taxon>Lasiosphaeris</taxon>
    </lineage>
</organism>
<keyword evidence="2" id="KW-0808">Transferase</keyword>
<dbReference type="PROSITE" id="PS51873">
    <property type="entry name" value="TRIAD"/>
    <property type="match status" value="1"/>
</dbReference>
<evidence type="ECO:0000256" key="1">
    <source>
        <dbReference type="ARBA" id="ARBA00004906"/>
    </source>
</evidence>
<accession>A0AA40EDM8</accession>
<dbReference type="PANTHER" id="PTHR22770:SF13">
    <property type="entry name" value="RING-TYPE DOMAIN-CONTAINING PROTEIN"/>
    <property type="match status" value="1"/>
</dbReference>
<dbReference type="CDD" id="cd20335">
    <property type="entry name" value="BRcat_RBR"/>
    <property type="match status" value="1"/>
</dbReference>
<gene>
    <name evidence="12" type="ORF">B0H67DRAFT_474278</name>
</gene>
<dbReference type="PANTHER" id="PTHR22770">
    <property type="entry name" value="UBIQUITIN CONJUGATING ENZYME 7 INTERACTING PROTEIN-RELATED"/>
    <property type="match status" value="1"/>
</dbReference>
<dbReference type="Pfam" id="PF01485">
    <property type="entry name" value="IBR"/>
    <property type="match status" value="1"/>
</dbReference>
<keyword evidence="4" id="KW-0677">Repeat</keyword>
<evidence type="ECO:0000256" key="6">
    <source>
        <dbReference type="ARBA" id="ARBA00022786"/>
    </source>
</evidence>
<dbReference type="EMBL" id="JAUKUA010000001">
    <property type="protein sequence ID" value="KAK0731478.1"/>
    <property type="molecule type" value="Genomic_DNA"/>
</dbReference>
<feature type="compositionally biased region" description="Basic and acidic residues" evidence="9">
    <location>
        <begin position="1"/>
        <end position="12"/>
    </location>
</feature>
<keyword evidence="5 8" id="KW-0863">Zinc-finger</keyword>
<comment type="pathway">
    <text evidence="1">Protein modification; protein ubiquitination.</text>
</comment>
<keyword evidence="13" id="KW-1185">Reference proteome</keyword>
<sequence>MTRNEADRRPRPPDTPGTSKGARPPHNTLAAFFGSGSTASPAKKRRLSGDRDPKERARDWDREPDRSRNKIRDRDCDQDQHQDKKHHQRHDRGREQDEDHQRQRHSHPRRSRERLIVEVELKCLDDRYFNFKFGVKVGFQVARLETYIRRRYDDRARPINPLAHFTFYSEGNILPLDHEITQYSQIIWYRMSRQPGELEEWKFTHWQDDTHGRLDSKLSKELVEAIEAGATVGQLRRRIADYMGIEDAHRVVLTARGGTRSGLLQGSCWEVRQIKKWLCRWISIDVHPENGYVVIQGLGREYVYHPDLSYCEQGLELKAIKAYMRTRVFRAVRQHGKSEFDITWPKIALSHSGKALGSFTPVQWGATYTFELPDDAAETFSDEETWLLASTETCTVCIDDKKISELPANVTARCKHKPTICKDCLKQWLESGLESGSWDRLKCPDCSELLTHSEVRRFASRETFNRYDTLSTRAALKDIPNFRWCLSTTCESGQIHDDKCTKFKCAACDTRHCINHEVLWHKDETCEEYDRRNKQRKKDEKASETMIKKTSKKCPECKKDVHKFSGCNHITCVCGHEWCYICSAPFQRTQHGFLFCRHNAGCTEHDPFIDLIDNPNAGPNGMANGALLGGVPNNAPRPAPLRPAGFPPPPHFTPPHLRRPNQNANGGIGGPNNRQARQIITPPPGFPWAGPFDMPRNGANRPQFPPLRPNMPPAAAINAANRVAQDGLQQNLRDLRAQTEVLEQRLRGLGL</sequence>
<dbReference type="GO" id="GO:0043130">
    <property type="term" value="F:ubiquitin binding"/>
    <property type="evidence" value="ECO:0007669"/>
    <property type="project" value="TreeGrafter"/>
</dbReference>
<dbReference type="Proteomes" id="UP001172102">
    <property type="component" value="Unassembled WGS sequence"/>
</dbReference>
<dbReference type="CDD" id="cd20336">
    <property type="entry name" value="Rcat_RBR"/>
    <property type="match status" value="1"/>
</dbReference>
<feature type="domain" description="RING-type" evidence="11">
    <location>
        <begin position="390"/>
        <end position="602"/>
    </location>
</feature>
<dbReference type="AlphaFoldDB" id="A0AA40EDM8"/>
<evidence type="ECO:0000313" key="12">
    <source>
        <dbReference type="EMBL" id="KAK0731478.1"/>
    </source>
</evidence>
<keyword evidence="6" id="KW-0833">Ubl conjugation pathway</keyword>
<feature type="compositionally biased region" description="Basic and acidic residues" evidence="9">
    <location>
        <begin position="92"/>
        <end position="101"/>
    </location>
</feature>
<dbReference type="Pfam" id="PF26200">
    <property type="entry name" value="Rcat_RNF216"/>
    <property type="match status" value="1"/>
</dbReference>
<protein>
    <recommendedName>
        <fullName evidence="14">RING-type domain-containing protein</fullName>
    </recommendedName>
</protein>
<dbReference type="GO" id="GO:0004842">
    <property type="term" value="F:ubiquitin-protein transferase activity"/>
    <property type="evidence" value="ECO:0007669"/>
    <property type="project" value="TreeGrafter"/>
</dbReference>
<dbReference type="Gene3D" id="1.20.120.1750">
    <property type="match status" value="1"/>
</dbReference>
<dbReference type="InterPro" id="IPR051628">
    <property type="entry name" value="LUBAC_E3_Ligases"/>
</dbReference>
<evidence type="ECO:0000256" key="3">
    <source>
        <dbReference type="ARBA" id="ARBA00022723"/>
    </source>
</evidence>
<evidence type="ECO:0008006" key="14">
    <source>
        <dbReference type="Google" id="ProtNLM"/>
    </source>
</evidence>
<dbReference type="GO" id="GO:0097039">
    <property type="term" value="P:protein linear polyubiquitination"/>
    <property type="evidence" value="ECO:0007669"/>
    <property type="project" value="TreeGrafter"/>
</dbReference>
<evidence type="ECO:0000256" key="7">
    <source>
        <dbReference type="ARBA" id="ARBA00022833"/>
    </source>
</evidence>
<reference evidence="12" key="1">
    <citation type="submission" date="2023-06" db="EMBL/GenBank/DDBJ databases">
        <title>Genome-scale phylogeny and comparative genomics of the fungal order Sordariales.</title>
        <authorList>
            <consortium name="Lawrence Berkeley National Laboratory"/>
            <person name="Hensen N."/>
            <person name="Bonometti L."/>
            <person name="Westerberg I."/>
            <person name="Brannstrom I.O."/>
            <person name="Guillou S."/>
            <person name="Cros-Aarteil S."/>
            <person name="Calhoun S."/>
            <person name="Haridas S."/>
            <person name="Kuo A."/>
            <person name="Mondo S."/>
            <person name="Pangilinan J."/>
            <person name="Riley R."/>
            <person name="Labutti K."/>
            <person name="Andreopoulos B."/>
            <person name="Lipzen A."/>
            <person name="Chen C."/>
            <person name="Yanf M."/>
            <person name="Daum C."/>
            <person name="Ng V."/>
            <person name="Clum A."/>
            <person name="Steindorff A."/>
            <person name="Ohm R."/>
            <person name="Martin F."/>
            <person name="Silar P."/>
            <person name="Natvig D."/>
            <person name="Lalanne C."/>
            <person name="Gautier V."/>
            <person name="Ament-Velasquez S.L."/>
            <person name="Kruys A."/>
            <person name="Hutchinson M.I."/>
            <person name="Powell A.J."/>
            <person name="Barry K."/>
            <person name="Miller A.N."/>
            <person name="Grigoriev I.V."/>
            <person name="Debuchy R."/>
            <person name="Gladieux P."/>
            <person name="Thoren M.H."/>
            <person name="Johannesson H."/>
        </authorList>
    </citation>
    <scope>NUCLEOTIDE SEQUENCE</scope>
    <source>
        <strain evidence="12">SMH4607-1</strain>
    </source>
</reference>
<keyword evidence="3" id="KW-0479">Metal-binding</keyword>
<dbReference type="GO" id="GO:0000151">
    <property type="term" value="C:ubiquitin ligase complex"/>
    <property type="evidence" value="ECO:0007669"/>
    <property type="project" value="TreeGrafter"/>
</dbReference>
<evidence type="ECO:0000256" key="4">
    <source>
        <dbReference type="ARBA" id="ARBA00022737"/>
    </source>
</evidence>
<dbReference type="InterPro" id="IPR001841">
    <property type="entry name" value="Znf_RING"/>
</dbReference>
<evidence type="ECO:0000259" key="11">
    <source>
        <dbReference type="PROSITE" id="PS51873"/>
    </source>
</evidence>
<comment type="caution">
    <text evidence="12">The sequence shown here is derived from an EMBL/GenBank/DDBJ whole genome shotgun (WGS) entry which is preliminary data.</text>
</comment>
<dbReference type="PROSITE" id="PS50089">
    <property type="entry name" value="ZF_RING_2"/>
    <property type="match status" value="1"/>
</dbReference>